<comment type="caution">
    <text evidence="6">The sequence shown here is derived from an EMBL/GenBank/DDBJ whole genome shotgun (WGS) entry which is preliminary data.</text>
</comment>
<evidence type="ECO:0000313" key="7">
    <source>
        <dbReference type="Proteomes" id="UP001595692"/>
    </source>
</evidence>
<proteinExistence type="inferred from homology"/>
<sequence length="241" mass="27929">MLTYEFPLNEKSRTYLRFDALFQLLRQNAAQERSGQAISFFKALFDFIELSERCDIRTDLMKDLEKQRQKLESLRQMPSVDTEKLQQLLDLLASLIYELPRSVRAGTRFKEDKFLCSIRQRFAIPGGLCPFDVPILHHWLGQPLTTRVSDAENWLKELDLLMRATDQLLQLWRESGHFQAELARNGFYQDNADGAELVRLQVDPACGHYPTLSGHKTRFAIRFLPLGDIETNDIAFQLACC</sequence>
<organism evidence="6 7">
    <name type="scientific">Pseudaeromonas sharmana</name>
    <dbReference type="NCBI Taxonomy" id="328412"/>
    <lineage>
        <taxon>Bacteria</taxon>
        <taxon>Pseudomonadati</taxon>
        <taxon>Pseudomonadota</taxon>
        <taxon>Gammaproteobacteria</taxon>
        <taxon>Aeromonadales</taxon>
        <taxon>Aeromonadaceae</taxon>
        <taxon>Pseudaeromonas</taxon>
    </lineage>
</organism>
<keyword evidence="4 5" id="KW-0131">Cell cycle</keyword>
<comment type="subcellular location">
    <subcellularLocation>
        <location evidence="5">Cytoplasm</location>
    </subcellularLocation>
    <text evidence="5">Localizes to mid-cell in an FtsZ-dependent manner.</text>
</comment>
<dbReference type="NCBIfam" id="NF003655">
    <property type="entry name" value="PRK05287.1-3"/>
    <property type="match status" value="1"/>
</dbReference>
<dbReference type="NCBIfam" id="NF003656">
    <property type="entry name" value="PRK05287.1-4"/>
    <property type="match status" value="1"/>
</dbReference>
<evidence type="ECO:0000313" key="6">
    <source>
        <dbReference type="EMBL" id="MFC3913306.1"/>
    </source>
</evidence>
<dbReference type="InterPro" id="IPR036268">
    <property type="entry name" value="ZapD_sf"/>
</dbReference>
<keyword evidence="2 5" id="KW-0132">Cell division</keyword>
<dbReference type="HAMAP" id="MF_01092">
    <property type="entry name" value="ZapD"/>
    <property type="match status" value="1"/>
</dbReference>
<name>A0ABV8CM92_9GAMM</name>
<dbReference type="InterPro" id="IPR027462">
    <property type="entry name" value="ZapD_C"/>
</dbReference>
<evidence type="ECO:0000256" key="4">
    <source>
        <dbReference type="ARBA" id="ARBA00023306"/>
    </source>
</evidence>
<keyword evidence="7" id="KW-1185">Reference proteome</keyword>
<dbReference type="PANTHER" id="PTHR39455">
    <property type="entry name" value="CELL DIVISION PROTEIN ZAPD"/>
    <property type="match status" value="1"/>
</dbReference>
<gene>
    <name evidence="5 6" type="primary">zapD</name>
    <name evidence="6" type="ORF">ACFOSS_07500</name>
</gene>
<comment type="subunit">
    <text evidence="5">Interacts with FtsZ.</text>
</comment>
<dbReference type="InterPro" id="IPR009777">
    <property type="entry name" value="ZapD"/>
</dbReference>
<dbReference type="Gene3D" id="2.60.440.10">
    <property type="entry name" value="YacF-like domains"/>
    <property type="match status" value="1"/>
</dbReference>
<comment type="function">
    <text evidence="5">Cell division factor that enhances FtsZ-ring assembly. Directly interacts with FtsZ and promotes bundling of FtsZ protofilaments, with a reduction in FtsZ GTPase activity.</text>
</comment>
<dbReference type="Pfam" id="PF07072">
    <property type="entry name" value="ZapD"/>
    <property type="match status" value="1"/>
</dbReference>
<reference evidence="7" key="1">
    <citation type="journal article" date="2019" name="Int. J. Syst. Evol. Microbiol.">
        <title>The Global Catalogue of Microorganisms (GCM) 10K type strain sequencing project: providing services to taxonomists for standard genome sequencing and annotation.</title>
        <authorList>
            <consortium name="The Broad Institute Genomics Platform"/>
            <consortium name="The Broad Institute Genome Sequencing Center for Infectious Disease"/>
            <person name="Wu L."/>
            <person name="Ma J."/>
        </authorList>
    </citation>
    <scope>NUCLEOTIDE SEQUENCE [LARGE SCALE GENOMIC DNA]</scope>
    <source>
        <strain evidence="7">CCUG 54939</strain>
    </source>
</reference>
<accession>A0ABV8CM92</accession>
<evidence type="ECO:0000256" key="1">
    <source>
        <dbReference type="ARBA" id="ARBA00022490"/>
    </source>
</evidence>
<keyword evidence="3 5" id="KW-0717">Septation</keyword>
<dbReference type="Gene3D" id="1.10.3900.10">
    <property type="entry name" value="YacF-like"/>
    <property type="match status" value="1"/>
</dbReference>
<keyword evidence="1 5" id="KW-0963">Cytoplasm</keyword>
<comment type="similarity">
    <text evidence="5">Belongs to the ZapD family.</text>
</comment>
<dbReference type="PANTHER" id="PTHR39455:SF1">
    <property type="entry name" value="CELL DIVISION PROTEIN ZAPD"/>
    <property type="match status" value="1"/>
</dbReference>
<evidence type="ECO:0000256" key="2">
    <source>
        <dbReference type="ARBA" id="ARBA00022618"/>
    </source>
</evidence>
<dbReference type="EMBL" id="JBHSAF010000006">
    <property type="protein sequence ID" value="MFC3913306.1"/>
    <property type="molecule type" value="Genomic_DNA"/>
</dbReference>
<evidence type="ECO:0000256" key="3">
    <source>
        <dbReference type="ARBA" id="ARBA00023210"/>
    </source>
</evidence>
<evidence type="ECO:0000256" key="5">
    <source>
        <dbReference type="HAMAP-Rule" id="MF_01092"/>
    </source>
</evidence>
<dbReference type="SUPFAM" id="SSF160950">
    <property type="entry name" value="YacF-like"/>
    <property type="match status" value="1"/>
</dbReference>
<protein>
    <recommendedName>
        <fullName evidence="5">Cell division protein ZapD</fullName>
    </recommendedName>
    <alternativeName>
        <fullName evidence="5">Z ring-associated protein D</fullName>
    </alternativeName>
</protein>
<dbReference type="RefSeq" id="WP_377151582.1">
    <property type="nucleotide sequence ID" value="NZ_JBHSAF010000006.1"/>
</dbReference>
<dbReference type="Proteomes" id="UP001595692">
    <property type="component" value="Unassembled WGS sequence"/>
</dbReference>
<dbReference type="GO" id="GO:0051301">
    <property type="term" value="P:cell division"/>
    <property type="evidence" value="ECO:0007669"/>
    <property type="project" value="UniProtKB-KW"/>
</dbReference>